<keyword evidence="8 11" id="KW-0675">Receptor</keyword>
<keyword evidence="6" id="KW-0297">G-protein coupled receptor</keyword>
<keyword evidence="5 10" id="KW-1133">Transmembrane helix</keyword>
<dbReference type="EMBL" id="LR727592">
    <property type="protein sequence ID" value="VWO99368.1"/>
    <property type="molecule type" value="Genomic_DNA"/>
</dbReference>
<dbReference type="CDD" id="cd14966">
    <property type="entry name" value="7tmD_STE3"/>
    <property type="match status" value="1"/>
</dbReference>
<organism evidence="11">
    <name type="scientific">Ganoderma boninense</name>
    <dbReference type="NCBI Taxonomy" id="34458"/>
    <lineage>
        <taxon>Eukaryota</taxon>
        <taxon>Fungi</taxon>
        <taxon>Dikarya</taxon>
        <taxon>Basidiomycota</taxon>
        <taxon>Agaricomycotina</taxon>
        <taxon>Agaricomycetes</taxon>
        <taxon>Polyporales</taxon>
        <taxon>Polyporaceae</taxon>
        <taxon>Ganoderma</taxon>
    </lineage>
</organism>
<feature type="transmembrane region" description="Helical" evidence="10">
    <location>
        <begin position="7"/>
        <end position="26"/>
    </location>
</feature>
<keyword evidence="4 10" id="KW-0812">Transmembrane</keyword>
<evidence type="ECO:0000256" key="2">
    <source>
        <dbReference type="ARBA" id="ARBA00011085"/>
    </source>
</evidence>
<evidence type="ECO:0000313" key="11">
    <source>
        <dbReference type="EMBL" id="VWO99368.1"/>
    </source>
</evidence>
<reference evidence="11" key="1">
    <citation type="submission" date="2019-10" db="EMBL/GenBank/DDBJ databases">
        <authorList>
            <person name="Nor Muhammad N."/>
        </authorList>
    </citation>
    <scope>NUCLEOTIDE SEQUENCE</scope>
</reference>
<comment type="similarity">
    <text evidence="2">Belongs to the G-protein coupled receptor 4 family.</text>
</comment>
<evidence type="ECO:0000256" key="6">
    <source>
        <dbReference type="ARBA" id="ARBA00023040"/>
    </source>
</evidence>
<feature type="transmembrane region" description="Helical" evidence="10">
    <location>
        <begin position="274"/>
        <end position="293"/>
    </location>
</feature>
<dbReference type="InterPro" id="IPR000481">
    <property type="entry name" value="GPCR_Pheromne_B_alpha_rcpt"/>
</dbReference>
<dbReference type="PRINTS" id="PR00899">
    <property type="entry name" value="GPCRSTE3"/>
</dbReference>
<keyword evidence="7 10" id="KW-0472">Membrane</keyword>
<keyword evidence="9" id="KW-0807">Transducer</keyword>
<dbReference type="InterPro" id="IPR001499">
    <property type="entry name" value="GPCR_STE3"/>
</dbReference>
<dbReference type="GO" id="GO:0000750">
    <property type="term" value="P:pheromone-dependent signal transduction involved in conjugation with cellular fusion"/>
    <property type="evidence" value="ECO:0007669"/>
    <property type="project" value="TreeGrafter"/>
</dbReference>
<dbReference type="PRINTS" id="PR00901">
    <property type="entry name" value="PHEROMONEBAR"/>
</dbReference>
<keyword evidence="3" id="KW-0589">Pheromone response</keyword>
<evidence type="ECO:0000256" key="7">
    <source>
        <dbReference type="ARBA" id="ARBA00023136"/>
    </source>
</evidence>
<sequence>MQSTDPTYPLFPLSAFLGFVLALVPFPWHLQAWNAGTCIFMVWASCASLIQFVDSLVWRGNMINSAPVWCDISTKFLIGAGVGIPAASACISRRLYKIASTSYVTVSARERRKALCIDIAIGVGIPMIVMALHYVVQGHRFNILQDIGCVPTIYNTPPAYPLVYMWPPLLACISFVYSGLTLRAFWIRRMQFRDIIATSKSMTVSRYFRLLLLACIDMVFNVPLTVLNMWINNDGVRMDQWVSWSNTHYQFSHVQQIPAFIWRSNLPFHVSAELGRWIFPCCGLIFFMLFGFAEEARRHYSTWFWAVANRFGYFKPEPRAYKQPIPSFVHSKSVDADVLPPYSLPAFVSQKRLGAKDDTLDFDLEKAITSPTSTTTTLSTYDNYPTPLDSAFSFDLDKDLPSPTFTETSAAHIVISDAHPASRPPTPQPIVPHISPPVPAYHRPFSPPTVCPIDATNAQGLHGGIMVTVRTE</sequence>
<dbReference type="GO" id="GO:0005886">
    <property type="term" value="C:plasma membrane"/>
    <property type="evidence" value="ECO:0007669"/>
    <property type="project" value="TreeGrafter"/>
</dbReference>
<accession>A0A5K1K213</accession>
<dbReference type="PANTHER" id="PTHR28097:SF1">
    <property type="entry name" value="PHEROMONE A FACTOR RECEPTOR"/>
    <property type="match status" value="1"/>
</dbReference>
<feature type="transmembrane region" description="Helical" evidence="10">
    <location>
        <begin position="207"/>
        <end position="231"/>
    </location>
</feature>
<dbReference type="GO" id="GO:0004934">
    <property type="term" value="F:mating-type alpha-factor pheromone receptor activity"/>
    <property type="evidence" value="ECO:0007669"/>
    <property type="project" value="InterPro"/>
</dbReference>
<feature type="transmembrane region" description="Helical" evidence="10">
    <location>
        <begin position="164"/>
        <end position="186"/>
    </location>
</feature>
<evidence type="ECO:0000256" key="8">
    <source>
        <dbReference type="ARBA" id="ARBA00023170"/>
    </source>
</evidence>
<proteinExistence type="inferred from homology"/>
<dbReference type="Pfam" id="PF02076">
    <property type="entry name" value="STE3"/>
    <property type="match status" value="1"/>
</dbReference>
<evidence type="ECO:0000256" key="9">
    <source>
        <dbReference type="ARBA" id="ARBA00023224"/>
    </source>
</evidence>
<protein>
    <submittedName>
        <fullName evidence="11">Pheromone receptor CPRa1p</fullName>
    </submittedName>
</protein>
<gene>
    <name evidence="11" type="primary">Q9C1Q9</name>
</gene>
<comment type="subcellular location">
    <subcellularLocation>
        <location evidence="1">Membrane</location>
        <topology evidence="1">Multi-pass membrane protein</topology>
    </subcellularLocation>
</comment>
<feature type="transmembrane region" description="Helical" evidence="10">
    <location>
        <begin position="32"/>
        <end position="53"/>
    </location>
</feature>
<evidence type="ECO:0000256" key="5">
    <source>
        <dbReference type="ARBA" id="ARBA00022989"/>
    </source>
</evidence>
<evidence type="ECO:0000256" key="3">
    <source>
        <dbReference type="ARBA" id="ARBA00022507"/>
    </source>
</evidence>
<evidence type="ECO:0000256" key="10">
    <source>
        <dbReference type="SAM" id="Phobius"/>
    </source>
</evidence>
<dbReference type="AlphaFoldDB" id="A0A5K1K213"/>
<feature type="transmembrane region" description="Helical" evidence="10">
    <location>
        <begin position="115"/>
        <end position="136"/>
    </location>
</feature>
<name>A0A5K1K213_9APHY</name>
<evidence type="ECO:0000256" key="4">
    <source>
        <dbReference type="ARBA" id="ARBA00022692"/>
    </source>
</evidence>
<evidence type="ECO:0000256" key="1">
    <source>
        <dbReference type="ARBA" id="ARBA00004141"/>
    </source>
</evidence>
<dbReference type="PANTHER" id="PTHR28097">
    <property type="entry name" value="PHEROMONE A FACTOR RECEPTOR"/>
    <property type="match status" value="1"/>
</dbReference>